<name>A0A9D3YBX0_DREPO</name>
<evidence type="ECO:0000256" key="12">
    <source>
        <dbReference type="SAM" id="MobiDB-lite"/>
    </source>
</evidence>
<feature type="compositionally biased region" description="Polar residues" evidence="12">
    <location>
        <begin position="205"/>
        <end position="223"/>
    </location>
</feature>
<evidence type="ECO:0000256" key="5">
    <source>
        <dbReference type="ARBA" id="ARBA00022679"/>
    </source>
</evidence>
<dbReference type="FunFam" id="3.40.50.150:FF:000033">
    <property type="entry name" value="Histone-lysine N-methyltransferase, H3 lysine-79 specific"/>
    <property type="match status" value="1"/>
</dbReference>
<dbReference type="InterPro" id="IPR030445">
    <property type="entry name" value="H3-K79_meTrfase"/>
</dbReference>
<keyword evidence="5 11" id="KW-0808">Transferase</keyword>
<sequence>MEKGDFLSDDTKERINSATVIFVNNFAFGPQVDHQLKLRFANMREGAKIVSSKAFCPLNFRITDRNLSDIGTIMHVSELSPIPGAVSWTGKAFSYYVHIIDRTLLEKYFLRMRNPGKKTDDEAPISSTRRDRRGRLVPSIASAVQKNNNQDLKSSDKSSDSSSFKAAKLLDFDSASNTSCEMTGYTGDFQVFGPTTRRKWSEWISQPPLSRSSQKGTFTSISDTENDDYSMVRARRNAANDEMKKHVAKVLSQEKEAATEELGSNMHLKSGNYHQTADIVESFISKERRAHSMAKQKIRMELHANLMSDDIEEFESHLVNRRRPRKVLSALKTKAIAKSKNRDKVLALDSLNLLHNHTLLSTSSAACCLPLLQVSNLQSQPVVYVFLQVSNLQSQPVVYVFLQVSDLQSQPVAYQFCRLVTYNHSLLSTNAAGKLPTITACCLPILQVSDLQSQPVVYQFCRLVTYNHTMLSTNSASKLPTIPACCLPLLQVSALQSQPVVFLFCRLVTYNHTMLSTNSASDLQSQPVVYQFCRLVTYNHSLLSTNSAGKLPTIPACCLPLLQVSDLQSQPVAYQFCRLVTYNHSLLSTNAAGKLPTITACCLPILQVSDLQSQPVVYQFCRLVTYNHTMLSTNSASKLPTIPACCLPLLQVSALQSQPVVFLFCRLVTYNHTMLSTNSASDLQSQPVVYQFCRLVTYNHSLLSTNSAGKLPTIPACCLPLLQVSDLQSQPVVYQFCRKVTYNHTMLSTNSAGKLPTIPACCLPLLQVSDLQSHPVVYQFCRKVTYNHTMLSTNSAVSSMMKSNYNEPSMTAMSNSYFKPSLQPQSISAITSLDMAPALHKFMDSMKQQYIQFVLLMQSTEYKENVENLIEKERVSALGPMALLFANLSKMCSWGAFMIA</sequence>
<evidence type="ECO:0000256" key="4">
    <source>
        <dbReference type="ARBA" id="ARBA00022603"/>
    </source>
</evidence>
<evidence type="ECO:0000256" key="7">
    <source>
        <dbReference type="ARBA" id="ARBA00022853"/>
    </source>
</evidence>
<dbReference type="Pfam" id="PF08123">
    <property type="entry name" value="DOT1"/>
    <property type="match status" value="1"/>
</dbReference>
<keyword evidence="4 11" id="KW-0489">Methyltransferase</keyword>
<organism evidence="14 15">
    <name type="scientific">Dreissena polymorpha</name>
    <name type="common">Zebra mussel</name>
    <name type="synonym">Mytilus polymorpha</name>
    <dbReference type="NCBI Taxonomy" id="45954"/>
    <lineage>
        <taxon>Eukaryota</taxon>
        <taxon>Metazoa</taxon>
        <taxon>Spiralia</taxon>
        <taxon>Lophotrochozoa</taxon>
        <taxon>Mollusca</taxon>
        <taxon>Bivalvia</taxon>
        <taxon>Autobranchia</taxon>
        <taxon>Heteroconchia</taxon>
        <taxon>Euheterodonta</taxon>
        <taxon>Imparidentia</taxon>
        <taxon>Neoheterodontei</taxon>
        <taxon>Myida</taxon>
        <taxon>Dreissenoidea</taxon>
        <taxon>Dreissenidae</taxon>
        <taxon>Dreissena</taxon>
    </lineage>
</organism>
<accession>A0A9D3YBX0</accession>
<dbReference type="GO" id="GO:0140956">
    <property type="term" value="F:histone H3K79 trimethyltransferase activity"/>
    <property type="evidence" value="ECO:0007669"/>
    <property type="project" value="UniProtKB-EC"/>
</dbReference>
<dbReference type="GO" id="GO:0032259">
    <property type="term" value="P:methylation"/>
    <property type="evidence" value="ECO:0007669"/>
    <property type="project" value="UniProtKB-KW"/>
</dbReference>
<comment type="similarity">
    <text evidence="11">Belongs to the class I-like SAM-binding methyltransferase superfamily. DOT1 family.</text>
</comment>
<dbReference type="GO" id="GO:0000077">
    <property type="term" value="P:DNA damage checkpoint signaling"/>
    <property type="evidence" value="ECO:0007669"/>
    <property type="project" value="TreeGrafter"/>
</dbReference>
<reference evidence="14" key="2">
    <citation type="submission" date="2020-11" db="EMBL/GenBank/DDBJ databases">
        <authorList>
            <person name="McCartney M.A."/>
            <person name="Auch B."/>
            <person name="Kono T."/>
            <person name="Mallez S."/>
            <person name="Becker A."/>
            <person name="Gohl D.M."/>
            <person name="Silverstein K.A.T."/>
            <person name="Koren S."/>
            <person name="Bechman K.B."/>
            <person name="Herman A."/>
            <person name="Abrahante J.E."/>
            <person name="Garbe J."/>
        </authorList>
    </citation>
    <scope>NUCLEOTIDE SEQUENCE</scope>
    <source>
        <strain evidence="14">Duluth1</strain>
        <tissue evidence="14">Whole animal</tissue>
    </source>
</reference>
<dbReference type="Gene3D" id="3.40.50.150">
    <property type="entry name" value="Vaccinia Virus protein VP39"/>
    <property type="match status" value="1"/>
</dbReference>
<comment type="function">
    <text evidence="11">Histone methyltransferase that specifically trimethylates histone H3 to form H3K79me3. This methylation is required for telomere silencing and for the pachytene checkpoint during the meiotic cell cycle by allowing the recruitment of RAD9 to double strand breaks. Nucleosomes are preferred as substrate compared to free histone.</text>
</comment>
<dbReference type="GO" id="GO:0005634">
    <property type="term" value="C:nucleus"/>
    <property type="evidence" value="ECO:0007669"/>
    <property type="project" value="UniProtKB-SubCell"/>
</dbReference>
<dbReference type="InterPro" id="IPR025789">
    <property type="entry name" value="DOT1_dom"/>
</dbReference>
<dbReference type="PROSITE" id="PS51569">
    <property type="entry name" value="DOT1"/>
    <property type="match status" value="1"/>
</dbReference>
<feature type="domain" description="DOT1" evidence="13">
    <location>
        <begin position="1"/>
        <end position="113"/>
    </location>
</feature>
<evidence type="ECO:0000256" key="1">
    <source>
        <dbReference type="ARBA" id="ARBA00004123"/>
    </source>
</evidence>
<proteinExistence type="inferred from homology"/>
<dbReference type="AlphaFoldDB" id="A0A9D3YBX0"/>
<dbReference type="PANTHER" id="PTHR21451:SF0">
    <property type="entry name" value="HISTONE-LYSINE N-METHYLTRANSFERASE, H3 LYSINE-79 SPECIFIC"/>
    <property type="match status" value="1"/>
</dbReference>
<evidence type="ECO:0000256" key="10">
    <source>
        <dbReference type="ARBA" id="ARBA00047770"/>
    </source>
</evidence>
<dbReference type="PANTHER" id="PTHR21451">
    <property type="entry name" value="HISTONE H3 METHYLTRANSFERASE"/>
    <property type="match status" value="1"/>
</dbReference>
<evidence type="ECO:0000259" key="13">
    <source>
        <dbReference type="PROSITE" id="PS51569"/>
    </source>
</evidence>
<dbReference type="SUPFAM" id="SSF53335">
    <property type="entry name" value="S-adenosyl-L-methionine-dependent methyltransferases"/>
    <property type="match status" value="1"/>
</dbReference>
<dbReference type="EC" id="2.1.1.360" evidence="2 11"/>
<evidence type="ECO:0000256" key="3">
    <source>
        <dbReference type="ARBA" id="ARBA00020987"/>
    </source>
</evidence>
<comment type="miscellaneous">
    <text evidence="11">In contrast to other lysine histone methyltransferases, it does not contain a SET domain, suggesting the existence of another mechanism for methylation of lysine residues of histones.</text>
</comment>
<comment type="catalytic activity">
    <reaction evidence="10 11">
        <text>L-lysyl(79)-[histone H3] + 3 S-adenosyl-L-methionine = N(6),N(6),N(6)-trimethyl-L-lysyl(79)-[histone H3] + 3 S-adenosyl-L-homocysteine + 3 H(+)</text>
        <dbReference type="Rhea" id="RHEA:60328"/>
        <dbReference type="Rhea" id="RHEA-COMP:15549"/>
        <dbReference type="Rhea" id="RHEA-COMP:15552"/>
        <dbReference type="ChEBI" id="CHEBI:15378"/>
        <dbReference type="ChEBI" id="CHEBI:29969"/>
        <dbReference type="ChEBI" id="CHEBI:57856"/>
        <dbReference type="ChEBI" id="CHEBI:59789"/>
        <dbReference type="ChEBI" id="CHEBI:61961"/>
        <dbReference type="EC" id="2.1.1.360"/>
    </reaction>
</comment>
<protein>
    <recommendedName>
        <fullName evidence="3 11">Histone-lysine N-methyltransferase, H3 lysine-79 specific</fullName>
        <ecNumber evidence="2 11">2.1.1.360</ecNumber>
    </recommendedName>
    <alternativeName>
        <fullName evidence="9 11">Histone H3-K79 methyltransferase</fullName>
    </alternativeName>
</protein>
<evidence type="ECO:0000256" key="9">
    <source>
        <dbReference type="ARBA" id="ARBA00029821"/>
    </source>
</evidence>
<evidence type="ECO:0000256" key="6">
    <source>
        <dbReference type="ARBA" id="ARBA00022691"/>
    </source>
</evidence>
<comment type="caution">
    <text evidence="14">The sequence shown here is derived from an EMBL/GenBank/DDBJ whole genome shotgun (WGS) entry which is preliminary data.</text>
</comment>
<keyword evidence="6 11" id="KW-0949">S-adenosyl-L-methionine</keyword>
<dbReference type="GO" id="GO:0006281">
    <property type="term" value="P:DNA repair"/>
    <property type="evidence" value="ECO:0007669"/>
    <property type="project" value="TreeGrafter"/>
</dbReference>
<evidence type="ECO:0000313" key="14">
    <source>
        <dbReference type="EMBL" id="KAH3695580.1"/>
    </source>
</evidence>
<evidence type="ECO:0000256" key="8">
    <source>
        <dbReference type="ARBA" id="ARBA00023242"/>
    </source>
</evidence>
<evidence type="ECO:0000256" key="11">
    <source>
        <dbReference type="RuleBase" id="RU271113"/>
    </source>
</evidence>
<gene>
    <name evidence="14" type="ORF">DPMN_083041</name>
</gene>
<keyword evidence="7 11" id="KW-0156">Chromatin regulator</keyword>
<evidence type="ECO:0000313" key="15">
    <source>
        <dbReference type="Proteomes" id="UP000828390"/>
    </source>
</evidence>
<comment type="subcellular location">
    <subcellularLocation>
        <location evidence="1 11">Nucleus</location>
    </subcellularLocation>
</comment>
<feature type="region of interest" description="Disordered" evidence="12">
    <location>
        <begin position="116"/>
        <end position="137"/>
    </location>
</feature>
<evidence type="ECO:0000256" key="2">
    <source>
        <dbReference type="ARBA" id="ARBA00012190"/>
    </source>
</evidence>
<dbReference type="InterPro" id="IPR029063">
    <property type="entry name" value="SAM-dependent_MTases_sf"/>
</dbReference>
<keyword evidence="15" id="KW-1185">Reference proteome</keyword>
<dbReference type="Proteomes" id="UP000828390">
    <property type="component" value="Unassembled WGS sequence"/>
</dbReference>
<keyword evidence="8 11" id="KW-0539">Nucleus</keyword>
<reference evidence="14" key="1">
    <citation type="journal article" date="2019" name="bioRxiv">
        <title>The Genome of the Zebra Mussel, Dreissena polymorpha: A Resource for Invasive Species Research.</title>
        <authorList>
            <person name="McCartney M.A."/>
            <person name="Auch B."/>
            <person name="Kono T."/>
            <person name="Mallez S."/>
            <person name="Zhang Y."/>
            <person name="Obille A."/>
            <person name="Becker A."/>
            <person name="Abrahante J.E."/>
            <person name="Garbe J."/>
            <person name="Badalamenti J.P."/>
            <person name="Herman A."/>
            <person name="Mangelson H."/>
            <person name="Liachko I."/>
            <person name="Sullivan S."/>
            <person name="Sone E.D."/>
            <person name="Koren S."/>
            <person name="Silverstein K.A.T."/>
            <person name="Beckman K.B."/>
            <person name="Gohl D.M."/>
        </authorList>
    </citation>
    <scope>NUCLEOTIDE SEQUENCE</scope>
    <source>
        <strain evidence="14">Duluth1</strain>
        <tissue evidence="14">Whole animal</tissue>
    </source>
</reference>
<dbReference type="EMBL" id="JAIWYP010000016">
    <property type="protein sequence ID" value="KAH3695580.1"/>
    <property type="molecule type" value="Genomic_DNA"/>
</dbReference>
<feature type="region of interest" description="Disordered" evidence="12">
    <location>
        <begin position="205"/>
        <end position="224"/>
    </location>
</feature>